<dbReference type="PANTHER" id="PTHR23501">
    <property type="entry name" value="MAJOR FACILITATOR SUPERFAMILY"/>
    <property type="match status" value="1"/>
</dbReference>
<reference evidence="7" key="1">
    <citation type="journal article" date="2020" name="Stud. Mycol.">
        <title>101 Dothideomycetes genomes: a test case for predicting lifestyles and emergence of pathogens.</title>
        <authorList>
            <person name="Haridas S."/>
            <person name="Albert R."/>
            <person name="Binder M."/>
            <person name="Bloem J."/>
            <person name="Labutti K."/>
            <person name="Salamov A."/>
            <person name="Andreopoulos B."/>
            <person name="Baker S."/>
            <person name="Barry K."/>
            <person name="Bills G."/>
            <person name="Bluhm B."/>
            <person name="Cannon C."/>
            <person name="Castanera R."/>
            <person name="Culley D."/>
            <person name="Daum C."/>
            <person name="Ezra D."/>
            <person name="Gonzalez J."/>
            <person name="Henrissat B."/>
            <person name="Kuo A."/>
            <person name="Liang C."/>
            <person name="Lipzen A."/>
            <person name="Lutzoni F."/>
            <person name="Magnuson J."/>
            <person name="Mondo S."/>
            <person name="Nolan M."/>
            <person name="Ohm R."/>
            <person name="Pangilinan J."/>
            <person name="Park H.-J."/>
            <person name="Ramirez L."/>
            <person name="Alfaro M."/>
            <person name="Sun H."/>
            <person name="Tritt A."/>
            <person name="Yoshinaga Y."/>
            <person name="Zwiers L.-H."/>
            <person name="Turgeon B."/>
            <person name="Goodwin S."/>
            <person name="Spatafora J."/>
            <person name="Crous P."/>
            <person name="Grigoriev I."/>
        </authorList>
    </citation>
    <scope>NUCLEOTIDE SEQUENCE</scope>
    <source>
        <strain evidence="7">CBS 122368</strain>
    </source>
</reference>
<evidence type="ECO:0000313" key="7">
    <source>
        <dbReference type="EMBL" id="KAF2244716.1"/>
    </source>
</evidence>
<evidence type="ECO:0000256" key="2">
    <source>
        <dbReference type="ARBA" id="ARBA00007520"/>
    </source>
</evidence>
<dbReference type="RefSeq" id="XP_033679720.1">
    <property type="nucleotide sequence ID" value="XM_033833798.1"/>
</dbReference>
<comment type="subcellular location">
    <subcellularLocation>
        <location evidence="1">Membrane</location>
        <topology evidence="1">Multi-pass membrane protein</topology>
    </subcellularLocation>
</comment>
<dbReference type="PANTHER" id="PTHR23501:SF102">
    <property type="entry name" value="DRUG TRANSPORTER, PUTATIVE (AFU_ORTHOLOGUE AFUA_3G08530)-RELATED"/>
    <property type="match status" value="1"/>
</dbReference>
<evidence type="ECO:0000256" key="3">
    <source>
        <dbReference type="ARBA" id="ARBA00022692"/>
    </source>
</evidence>
<protein>
    <submittedName>
        <fullName evidence="7">Uncharacterized protein</fullName>
    </submittedName>
</protein>
<dbReference type="OrthoDB" id="10601698at2759"/>
<keyword evidence="4 6" id="KW-1133">Transmembrane helix</keyword>
<evidence type="ECO:0000256" key="4">
    <source>
        <dbReference type="ARBA" id="ARBA00022989"/>
    </source>
</evidence>
<organism evidence="7 8">
    <name type="scientific">Trematosphaeria pertusa</name>
    <dbReference type="NCBI Taxonomy" id="390896"/>
    <lineage>
        <taxon>Eukaryota</taxon>
        <taxon>Fungi</taxon>
        <taxon>Dikarya</taxon>
        <taxon>Ascomycota</taxon>
        <taxon>Pezizomycotina</taxon>
        <taxon>Dothideomycetes</taxon>
        <taxon>Pleosporomycetidae</taxon>
        <taxon>Pleosporales</taxon>
        <taxon>Massarineae</taxon>
        <taxon>Trematosphaeriaceae</taxon>
        <taxon>Trematosphaeria</taxon>
    </lineage>
</organism>
<keyword evidence="3 6" id="KW-0812">Transmembrane</keyword>
<dbReference type="EMBL" id="ML987202">
    <property type="protein sequence ID" value="KAF2244716.1"/>
    <property type="molecule type" value="Genomic_DNA"/>
</dbReference>
<name>A0A6A6I369_9PLEO</name>
<keyword evidence="5 6" id="KW-0472">Membrane</keyword>
<keyword evidence="8" id="KW-1185">Reference proteome</keyword>
<evidence type="ECO:0000313" key="8">
    <source>
        <dbReference type="Proteomes" id="UP000800094"/>
    </source>
</evidence>
<dbReference type="GeneID" id="54587128"/>
<sequence length="196" mass="21339">MYMVFFLVEWKVAKHPLVPIQFFATMPRIAILMGGFLQALIMTATTYFIPVYFQVVLAASPLKSGEEISKEDASAGTSTFQLLKQFGQAVSIVFGQLVIQGYIRTHAGDLLRIGVSQITISDLTTGQTIVSILETEPKSGPGIALREMFVQALKMMSVLYTAFAGVALIASFGVPMRKIPRDASNEEPADAAVEKD</sequence>
<evidence type="ECO:0000256" key="6">
    <source>
        <dbReference type="SAM" id="Phobius"/>
    </source>
</evidence>
<evidence type="ECO:0000256" key="1">
    <source>
        <dbReference type="ARBA" id="ARBA00004141"/>
    </source>
</evidence>
<dbReference type="AlphaFoldDB" id="A0A6A6I369"/>
<gene>
    <name evidence="7" type="ORF">BU26DRAFT_568721</name>
</gene>
<feature type="transmembrane region" description="Helical" evidence="6">
    <location>
        <begin position="155"/>
        <end position="174"/>
    </location>
</feature>
<dbReference type="GO" id="GO:0005886">
    <property type="term" value="C:plasma membrane"/>
    <property type="evidence" value="ECO:0007669"/>
    <property type="project" value="TreeGrafter"/>
</dbReference>
<accession>A0A6A6I369</accession>
<proteinExistence type="inferred from homology"/>
<dbReference type="GO" id="GO:0022857">
    <property type="term" value="F:transmembrane transporter activity"/>
    <property type="evidence" value="ECO:0007669"/>
    <property type="project" value="TreeGrafter"/>
</dbReference>
<feature type="transmembrane region" description="Helical" evidence="6">
    <location>
        <begin position="29"/>
        <end position="53"/>
    </location>
</feature>
<evidence type="ECO:0000256" key="5">
    <source>
        <dbReference type="ARBA" id="ARBA00023136"/>
    </source>
</evidence>
<comment type="similarity">
    <text evidence="2">Belongs to the major facilitator superfamily. TCR/Tet family.</text>
</comment>
<dbReference type="Proteomes" id="UP000800094">
    <property type="component" value="Unassembled WGS sequence"/>
</dbReference>